<proteinExistence type="predicted"/>
<dbReference type="Proteomes" id="UP000789572">
    <property type="component" value="Unassembled WGS sequence"/>
</dbReference>
<comment type="caution">
    <text evidence="1">The sequence shown here is derived from an EMBL/GenBank/DDBJ whole genome shotgun (WGS) entry which is preliminary data.</text>
</comment>
<sequence>MTKISATARRRNHNGFIIFIIKLIKFVHNTFFHHQQNFSSNYDDFENGIERDIHGSIIETIPHQDLNDAQDSIQLTKPKKRQNEILEKLSGLKAEDPIPTNRNW</sequence>
<dbReference type="AlphaFoldDB" id="A0A9N9BV48"/>
<accession>A0A9N9BV48</accession>
<gene>
    <name evidence="1" type="ORF">POCULU_LOCUS6544</name>
</gene>
<name>A0A9N9BV48_9GLOM</name>
<organism evidence="1 2">
    <name type="scientific">Paraglomus occultum</name>
    <dbReference type="NCBI Taxonomy" id="144539"/>
    <lineage>
        <taxon>Eukaryota</taxon>
        <taxon>Fungi</taxon>
        <taxon>Fungi incertae sedis</taxon>
        <taxon>Mucoromycota</taxon>
        <taxon>Glomeromycotina</taxon>
        <taxon>Glomeromycetes</taxon>
        <taxon>Paraglomerales</taxon>
        <taxon>Paraglomeraceae</taxon>
        <taxon>Paraglomus</taxon>
    </lineage>
</organism>
<dbReference type="OrthoDB" id="2420068at2759"/>
<protein>
    <submittedName>
        <fullName evidence="1">320_t:CDS:1</fullName>
    </submittedName>
</protein>
<evidence type="ECO:0000313" key="1">
    <source>
        <dbReference type="EMBL" id="CAG8582150.1"/>
    </source>
</evidence>
<keyword evidence="2" id="KW-1185">Reference proteome</keyword>
<evidence type="ECO:0000313" key="2">
    <source>
        <dbReference type="Proteomes" id="UP000789572"/>
    </source>
</evidence>
<reference evidence="1" key="1">
    <citation type="submission" date="2021-06" db="EMBL/GenBank/DDBJ databases">
        <authorList>
            <person name="Kallberg Y."/>
            <person name="Tangrot J."/>
            <person name="Rosling A."/>
        </authorList>
    </citation>
    <scope>NUCLEOTIDE SEQUENCE</scope>
    <source>
        <strain evidence="1">IA702</strain>
    </source>
</reference>
<dbReference type="EMBL" id="CAJVPJ010001231">
    <property type="protein sequence ID" value="CAG8582150.1"/>
    <property type="molecule type" value="Genomic_DNA"/>
</dbReference>